<dbReference type="Proteomes" id="UP000444960">
    <property type="component" value="Unassembled WGS sequence"/>
</dbReference>
<reference evidence="3" key="1">
    <citation type="submission" date="2019-06" db="EMBL/GenBank/DDBJ databases">
        <title>Gordonia isolated from sludge of a wastewater treatment plant.</title>
        <authorList>
            <person name="Tamura T."/>
            <person name="Aoyama K."/>
            <person name="Kang Y."/>
            <person name="Saito S."/>
            <person name="Akiyama N."/>
            <person name="Yazawa K."/>
            <person name="Gonoi T."/>
            <person name="Mikami Y."/>
        </authorList>
    </citation>
    <scope>NUCLEOTIDE SEQUENCE [LARGE SCALE GENOMIC DNA]</scope>
    <source>
        <strain evidence="3">NBRC 107696</strain>
    </source>
</reference>
<evidence type="ECO:0000256" key="1">
    <source>
        <dbReference type="SAM" id="MobiDB-lite"/>
    </source>
</evidence>
<comment type="caution">
    <text evidence="2">The sequence shown here is derived from an EMBL/GenBank/DDBJ whole genome shotgun (WGS) entry which is preliminary data.</text>
</comment>
<feature type="region of interest" description="Disordered" evidence="1">
    <location>
        <begin position="761"/>
        <end position="852"/>
    </location>
</feature>
<dbReference type="RefSeq" id="WP_161893724.1">
    <property type="nucleotide sequence ID" value="NZ_BJOV01000001.1"/>
</dbReference>
<gene>
    <name evidence="2" type="ORF">nbrc107696_02050</name>
</gene>
<evidence type="ECO:0000313" key="3">
    <source>
        <dbReference type="Proteomes" id="UP000444960"/>
    </source>
</evidence>
<evidence type="ECO:0000313" key="2">
    <source>
        <dbReference type="EMBL" id="GED99758.1"/>
    </source>
</evidence>
<name>A0A7I9V2X8_9ACTN</name>
<dbReference type="EMBL" id="BJOV01000001">
    <property type="protein sequence ID" value="GED99758.1"/>
    <property type="molecule type" value="Genomic_DNA"/>
</dbReference>
<dbReference type="OrthoDB" id="4382208at2"/>
<sequence length="852" mass="89044">MSQSVNRAQRRARARETFRREHRLRNGLVALGAVAALGAGTVGATGVAYAAPAAPAASSSVDMGSLDFGAILGMLDDPMLGQFIEGCRTGSLASGPDSSTSTEYDPADPPLAIADCSGSNGTGIALVLPESIEVGQAAQGMEMDLGADINLLLVKYKMGKRNLLEVLGGVVLGSDTVKGLAKAAVGISVDPGAFDKYKTYDAVKRDAALPVNPASKDLCVQADGSTKNPVLGGCFLVGGTLVKKGADLNLSKRTEALKMAEYLTGHKYDYTKPQDLPAPVKPIGKSVISGDGVNIALSMRGATAIAQTRSAIALAMAGADHGRTSTASADLGIAMGVNMDTDDIVFTWFGQKLDFTKLRDSGLLTSDIAGSAGADADGMLDMIDGINGNLPGLKEVACFGLDTTATAEGLGTCSNYLGTFDYYKDLRPVTDGGHRQTQYGLTDVTSLFMGNDALLKQFAPMLGGDGDLGGVMDTPFMGDLLKALTSEDSRLKFAKDFVRYTQDVETTFAKEPVFEADGVTPKLDDNGKPVMKVKTAPRMVGVTHLVDEEYDSPVMVQDRDADGVLLWVDAKGAPVAEGAAGAKPKMVQKVENGVPVTEKKTRKVAAPTMVWVDAAGAEVAEGTAGATQVQKTEQAKDDKGAPIFDPVIERTTTAHWLTSDYGLREPLVIQWLGHELVFFPAVEVNGTTRPNLIGLPEIRRITDDAETGLLPKIKLVQWDNPFGLGTLTVNPFDPIGMLTGYIKSVTIVDDLKGVGDLVGALTPKTDSGATTPDTDTTPAVDETTPAADTAATTVVPSDKAPAEAPTSDPVVTTPVETPEPVVTQETAPVEEPAVVDEPVVDTTPEPELAPAS</sequence>
<feature type="compositionally biased region" description="Low complexity" evidence="1">
    <location>
        <begin position="769"/>
        <end position="796"/>
    </location>
</feature>
<organism evidence="2 3">
    <name type="scientific">Gordonia spumicola</name>
    <dbReference type="NCBI Taxonomy" id="589161"/>
    <lineage>
        <taxon>Bacteria</taxon>
        <taxon>Bacillati</taxon>
        <taxon>Actinomycetota</taxon>
        <taxon>Actinomycetes</taxon>
        <taxon>Mycobacteriales</taxon>
        <taxon>Gordoniaceae</taxon>
        <taxon>Gordonia</taxon>
    </lineage>
</organism>
<dbReference type="AlphaFoldDB" id="A0A7I9V2X8"/>
<keyword evidence="3" id="KW-1185">Reference proteome</keyword>
<protein>
    <submittedName>
        <fullName evidence="2">Uncharacterized protein</fullName>
    </submittedName>
</protein>
<proteinExistence type="predicted"/>
<feature type="compositionally biased region" description="Low complexity" evidence="1">
    <location>
        <begin position="809"/>
        <end position="846"/>
    </location>
</feature>
<accession>A0A7I9V2X8</accession>